<organism evidence="2 3">
    <name type="scientific">Leptospira hartskeerlii</name>
    <dbReference type="NCBI Taxonomy" id="2023177"/>
    <lineage>
        <taxon>Bacteria</taxon>
        <taxon>Pseudomonadati</taxon>
        <taxon>Spirochaetota</taxon>
        <taxon>Spirochaetia</taxon>
        <taxon>Leptospirales</taxon>
        <taxon>Leptospiraceae</taxon>
        <taxon>Leptospira</taxon>
    </lineage>
</organism>
<feature type="domain" description="Peptidase M14" evidence="1">
    <location>
        <begin position="44"/>
        <end position="245"/>
    </location>
</feature>
<dbReference type="Proteomes" id="UP000232196">
    <property type="component" value="Unassembled WGS sequence"/>
</dbReference>
<dbReference type="GO" id="GO:0008270">
    <property type="term" value="F:zinc ion binding"/>
    <property type="evidence" value="ECO:0007669"/>
    <property type="project" value="InterPro"/>
</dbReference>
<sequence>MLRGIKRLNRYEKRLLRIAKLGGKLVKINQAGFSRRTDEGFRFPIYSLEIGTKEGLEKHPVGITAGVHGLETIGIQILIDFLEYIISPKSTGYLPELKKGKLGLIVIPIVNPGGVAAKTRANPGGVDLMRNSGIDAEKPLPFFGGQKFSNKLPYFRGHGLEPESRTLSRTVFEKFFHVQDSILPVLDLHSGFGTVDNVWWPYAYTHRPCTDTPLYEKIASHFKDHCGHINFAYGPQSASYTTHGDLWDKFYDHYQELYSEQEGWSSKFLPLTLEVGTWSDIKEEPMKLFSKKGIFRPAEHNKSEVLTRYRGFLRDFVRLGLTKPADWKESQ</sequence>
<reference evidence="2 3" key="1">
    <citation type="submission" date="2017-07" db="EMBL/GenBank/DDBJ databases">
        <title>Leptospira spp. isolated from tropical soils.</title>
        <authorList>
            <person name="Thibeaux R."/>
            <person name="Iraola G."/>
            <person name="Ferres I."/>
            <person name="Bierque E."/>
            <person name="Girault D."/>
            <person name="Soupe-Gilbert M.-E."/>
            <person name="Picardeau M."/>
            <person name="Goarant C."/>
        </authorList>
    </citation>
    <scope>NUCLEOTIDE SEQUENCE [LARGE SCALE GENOMIC DNA]</scope>
    <source>
        <strain evidence="2 3">MCA1-C-A1</strain>
    </source>
</reference>
<evidence type="ECO:0000313" key="3">
    <source>
        <dbReference type="Proteomes" id="UP000232196"/>
    </source>
</evidence>
<dbReference type="EMBL" id="NPDN01000001">
    <property type="protein sequence ID" value="PJZ27274.1"/>
    <property type="molecule type" value="Genomic_DNA"/>
</dbReference>
<protein>
    <submittedName>
        <fullName evidence="2">Carboxypeptidase</fullName>
    </submittedName>
</protein>
<dbReference type="GO" id="GO:0006508">
    <property type="term" value="P:proteolysis"/>
    <property type="evidence" value="ECO:0007669"/>
    <property type="project" value="InterPro"/>
</dbReference>
<evidence type="ECO:0000259" key="1">
    <source>
        <dbReference type="Pfam" id="PF00246"/>
    </source>
</evidence>
<dbReference type="AlphaFoldDB" id="A0A2M9XHZ8"/>
<dbReference type="InterPro" id="IPR000834">
    <property type="entry name" value="Peptidase_M14"/>
</dbReference>
<evidence type="ECO:0000313" key="2">
    <source>
        <dbReference type="EMBL" id="PJZ27274.1"/>
    </source>
</evidence>
<dbReference type="OrthoDB" id="9779324at2"/>
<dbReference type="Gene3D" id="3.40.630.10">
    <property type="entry name" value="Zn peptidases"/>
    <property type="match status" value="1"/>
</dbReference>
<dbReference type="GO" id="GO:0004181">
    <property type="term" value="F:metallocarboxypeptidase activity"/>
    <property type="evidence" value="ECO:0007669"/>
    <property type="project" value="InterPro"/>
</dbReference>
<keyword evidence="2" id="KW-0378">Hydrolase</keyword>
<comment type="caution">
    <text evidence="2">The sequence shown here is derived from an EMBL/GenBank/DDBJ whole genome shotgun (WGS) entry which is preliminary data.</text>
</comment>
<gene>
    <name evidence="2" type="ORF">CH357_01610</name>
</gene>
<name>A0A2M9XHZ8_9LEPT</name>
<accession>A0A2M9XHZ8</accession>
<keyword evidence="2" id="KW-0121">Carboxypeptidase</keyword>
<keyword evidence="3" id="KW-1185">Reference proteome</keyword>
<dbReference type="Pfam" id="PF00246">
    <property type="entry name" value="Peptidase_M14"/>
    <property type="match status" value="1"/>
</dbReference>
<proteinExistence type="predicted"/>
<dbReference type="RefSeq" id="WP_100705021.1">
    <property type="nucleotide sequence ID" value="NZ_NPDL01000004.1"/>
</dbReference>
<dbReference type="SUPFAM" id="SSF53187">
    <property type="entry name" value="Zn-dependent exopeptidases"/>
    <property type="match status" value="1"/>
</dbReference>
<keyword evidence="2" id="KW-0645">Protease</keyword>